<evidence type="ECO:0000256" key="1">
    <source>
        <dbReference type="ARBA" id="ARBA00004211"/>
    </source>
</evidence>
<dbReference type="Pfam" id="PF05008">
    <property type="entry name" value="V-SNARE"/>
    <property type="match status" value="1"/>
</dbReference>
<evidence type="ECO:0000313" key="13">
    <source>
        <dbReference type="EMBL" id="KYR00377.1"/>
    </source>
</evidence>
<dbReference type="CDD" id="cd15890">
    <property type="entry name" value="SNARE_Vti1b"/>
    <property type="match status" value="1"/>
</dbReference>
<proteinExistence type="inferred from homology"/>
<comment type="caution">
    <text evidence="13">The sequence shown here is derived from an EMBL/GenBank/DDBJ whole genome shotgun (WGS) entry which is preliminary data.</text>
</comment>
<dbReference type="FunFam" id="1.20.5.110:FF:000002">
    <property type="entry name" value="Vesicle transport through interaction with t-SNAREsB"/>
    <property type="match status" value="1"/>
</dbReference>
<keyword evidence="3" id="KW-0813">Transport</keyword>
<dbReference type="GO" id="GO:0005484">
    <property type="term" value="F:SNAP receptor activity"/>
    <property type="evidence" value="ECO:0007669"/>
    <property type="project" value="TreeGrafter"/>
</dbReference>
<gene>
    <name evidence="13" type="ORF">DLAC_03125</name>
</gene>
<evidence type="ECO:0000256" key="8">
    <source>
        <dbReference type="ARBA" id="ARBA00023136"/>
    </source>
</evidence>
<keyword evidence="6 11" id="KW-1133">Transmembrane helix</keyword>
<evidence type="ECO:0000256" key="9">
    <source>
        <dbReference type="SAM" id="Coils"/>
    </source>
</evidence>
<evidence type="ECO:0000256" key="2">
    <source>
        <dbReference type="ARBA" id="ARBA00006108"/>
    </source>
</evidence>
<evidence type="ECO:0000313" key="14">
    <source>
        <dbReference type="Proteomes" id="UP000076078"/>
    </source>
</evidence>
<reference evidence="13 14" key="1">
    <citation type="submission" date="2015-12" db="EMBL/GenBank/DDBJ databases">
        <title>Dictyostelia acquired genes for synthesis and detection of signals that induce cell-type specialization by lateral gene transfer from prokaryotes.</title>
        <authorList>
            <person name="Gloeckner G."/>
            <person name="Schaap P."/>
        </authorList>
    </citation>
    <scope>NUCLEOTIDE SEQUENCE [LARGE SCALE GENOMIC DNA]</scope>
    <source>
        <strain evidence="13 14">TK</strain>
    </source>
</reference>
<evidence type="ECO:0000256" key="4">
    <source>
        <dbReference type="ARBA" id="ARBA00022692"/>
    </source>
</evidence>
<dbReference type="InterPro" id="IPR038407">
    <property type="entry name" value="v-SNARE_N_sf"/>
</dbReference>
<dbReference type="InterPro" id="IPR007705">
    <property type="entry name" value="Vesicle_trsprt_v-SNARE_N"/>
</dbReference>
<dbReference type="PANTHER" id="PTHR21230:SF26">
    <property type="entry name" value="VESICLE TRANSPORT THROUGH INTERACTION WITH T-SNARES HOMOLOG 1A"/>
    <property type="match status" value="1"/>
</dbReference>
<feature type="coiled-coil region" evidence="9">
    <location>
        <begin position="446"/>
        <end position="500"/>
    </location>
</feature>
<keyword evidence="4 11" id="KW-0812">Transmembrane</keyword>
<dbReference type="EMBL" id="LODT01000015">
    <property type="protein sequence ID" value="KYR00377.1"/>
    <property type="molecule type" value="Genomic_DNA"/>
</dbReference>
<dbReference type="PANTHER" id="PTHR21230">
    <property type="entry name" value="VESICLE TRANSPORT V-SNARE PROTEIN VTI1-RELATED"/>
    <property type="match status" value="1"/>
</dbReference>
<dbReference type="GO" id="GO:0005789">
    <property type="term" value="C:endoplasmic reticulum membrane"/>
    <property type="evidence" value="ECO:0007669"/>
    <property type="project" value="TreeGrafter"/>
</dbReference>
<organism evidence="13 14">
    <name type="scientific">Tieghemostelium lacteum</name>
    <name type="common">Slime mold</name>
    <name type="synonym">Dictyostelium lacteum</name>
    <dbReference type="NCBI Taxonomy" id="361077"/>
    <lineage>
        <taxon>Eukaryota</taxon>
        <taxon>Amoebozoa</taxon>
        <taxon>Evosea</taxon>
        <taxon>Eumycetozoa</taxon>
        <taxon>Dictyostelia</taxon>
        <taxon>Dictyosteliales</taxon>
        <taxon>Raperosteliaceae</taxon>
        <taxon>Tieghemostelium</taxon>
    </lineage>
</organism>
<feature type="domain" description="Vesicle transport v-SNARE N-terminal" evidence="12">
    <location>
        <begin position="412"/>
        <end position="495"/>
    </location>
</feature>
<accession>A0A152A2N8</accession>
<dbReference type="InParanoid" id="A0A152A2N8"/>
<dbReference type="Proteomes" id="UP000076078">
    <property type="component" value="Unassembled WGS sequence"/>
</dbReference>
<feature type="compositionally biased region" description="Low complexity" evidence="10">
    <location>
        <begin position="504"/>
        <end position="520"/>
    </location>
</feature>
<comment type="subcellular location">
    <subcellularLocation>
        <location evidence="1">Membrane</location>
        <topology evidence="1">Single-pass type IV membrane protein</topology>
    </subcellularLocation>
</comment>
<dbReference type="InterPro" id="IPR010989">
    <property type="entry name" value="SNARE"/>
</dbReference>
<evidence type="ECO:0000256" key="5">
    <source>
        <dbReference type="ARBA" id="ARBA00022927"/>
    </source>
</evidence>
<dbReference type="Pfam" id="PF12352">
    <property type="entry name" value="V-SNARE_C"/>
    <property type="match status" value="1"/>
</dbReference>
<dbReference type="OrthoDB" id="15333at2759"/>
<protein>
    <submittedName>
        <fullName evidence="13">V-SNARE family protein</fullName>
    </submittedName>
</protein>
<dbReference type="Gene3D" id="1.20.58.400">
    <property type="entry name" value="t-snare proteins"/>
    <property type="match status" value="1"/>
</dbReference>
<dbReference type="GO" id="GO:0005794">
    <property type="term" value="C:Golgi apparatus"/>
    <property type="evidence" value="ECO:0007669"/>
    <property type="project" value="TreeGrafter"/>
</dbReference>
<feature type="region of interest" description="Disordered" evidence="10">
    <location>
        <begin position="504"/>
        <end position="525"/>
    </location>
</feature>
<dbReference type="SUPFAM" id="SSF47661">
    <property type="entry name" value="t-snare proteins"/>
    <property type="match status" value="1"/>
</dbReference>
<evidence type="ECO:0000259" key="12">
    <source>
        <dbReference type="Pfam" id="PF05008"/>
    </source>
</evidence>
<keyword evidence="5" id="KW-0653">Protein transport</keyword>
<name>A0A152A2N8_TIELA</name>
<keyword evidence="8 11" id="KW-0472">Membrane</keyword>
<feature type="transmembrane region" description="Helical" evidence="11">
    <location>
        <begin position="611"/>
        <end position="633"/>
    </location>
</feature>
<dbReference type="GO" id="GO:0000149">
    <property type="term" value="F:SNARE binding"/>
    <property type="evidence" value="ECO:0007669"/>
    <property type="project" value="TreeGrafter"/>
</dbReference>
<comment type="similarity">
    <text evidence="2">Belongs to the VTI1 family.</text>
</comment>
<sequence length="636" mass="73275">MIGSKVPKRELSLNWYQDLNRLDIENDKLSSDLYSLTIDQSNLLNLNDMDFENLLELEIELNSRNSLFKLSDLNFIKSRTKLESLSLYQGDNMYILTVLDTIDPSLFPILKSITLEGFTIGCKPICQLIDSISKLEFLSLSIVLPFEDDSYHPILEKIQSNLSILEFELKLDYETKTTISSTIIIDLLNKNTTLCSFLINDFDFDTPTTNLEIQNSTLKYLKFGNLDYSLDLLSLWKSNSAIMKITVPANQFDKSTFQFHNLQKLTLLFDNNNFQVFTTMEKLKRILKLLKHLNSLTIKNDGRIPLPINNLIDINVSTLKLKVYIYQSDAESLLKNNCAIKKLKIMKIHNSTGIIPFIVNNNTLESLEIQDSDTPSTDYNSYILSLIEIITKNQNLKELKLPNQFTILKMDQFDRTEQNFQHVCNTITRRIKQIPNFAGERKKVAVREAEQDINEAQQYLSEMEKLTQNHPQRVRLLQKIKQYQSDIARFKKEISLAANQVSNSFNSNPYGGNNNNPFSSMPEDYQSQYDNQRQHLLTGQNMLDQTNERLLRTQQKSIENEQIGETILTNLAVQGNQIRGMVDKLHETDDNVKSARKVMGAMARRVATNKVILSFIILILLGIIALIICLKWLRPK</sequence>
<evidence type="ECO:0000256" key="7">
    <source>
        <dbReference type="ARBA" id="ARBA00023054"/>
    </source>
</evidence>
<keyword evidence="14" id="KW-1185">Reference proteome</keyword>
<dbReference type="STRING" id="361077.A0A152A2N8"/>
<dbReference type="GO" id="GO:0006886">
    <property type="term" value="P:intracellular protein transport"/>
    <property type="evidence" value="ECO:0007669"/>
    <property type="project" value="InterPro"/>
</dbReference>
<evidence type="ECO:0000256" key="3">
    <source>
        <dbReference type="ARBA" id="ARBA00022448"/>
    </source>
</evidence>
<dbReference type="GO" id="GO:0031201">
    <property type="term" value="C:SNARE complex"/>
    <property type="evidence" value="ECO:0007669"/>
    <property type="project" value="TreeGrafter"/>
</dbReference>
<evidence type="ECO:0000256" key="11">
    <source>
        <dbReference type="SAM" id="Phobius"/>
    </source>
</evidence>
<keyword evidence="7 9" id="KW-0175">Coiled coil</keyword>
<dbReference type="Gene3D" id="1.20.5.110">
    <property type="match status" value="1"/>
</dbReference>
<dbReference type="SUPFAM" id="SSF58038">
    <property type="entry name" value="SNARE fusion complex"/>
    <property type="match status" value="1"/>
</dbReference>
<dbReference type="AlphaFoldDB" id="A0A152A2N8"/>
<dbReference type="GO" id="GO:0012507">
    <property type="term" value="C:ER to Golgi transport vesicle membrane"/>
    <property type="evidence" value="ECO:0007669"/>
    <property type="project" value="TreeGrafter"/>
</dbReference>
<evidence type="ECO:0000256" key="10">
    <source>
        <dbReference type="SAM" id="MobiDB-lite"/>
    </source>
</evidence>
<dbReference type="GO" id="GO:0031902">
    <property type="term" value="C:late endosome membrane"/>
    <property type="evidence" value="ECO:0007669"/>
    <property type="project" value="TreeGrafter"/>
</dbReference>
<evidence type="ECO:0000256" key="6">
    <source>
        <dbReference type="ARBA" id="ARBA00022989"/>
    </source>
</evidence>
<dbReference type="GO" id="GO:0006906">
    <property type="term" value="P:vesicle fusion"/>
    <property type="evidence" value="ECO:0007669"/>
    <property type="project" value="TreeGrafter"/>
</dbReference>